<dbReference type="SUPFAM" id="SSF110849">
    <property type="entry name" value="ParB/Sulfiredoxin"/>
    <property type="match status" value="1"/>
</dbReference>
<evidence type="ECO:0000313" key="5">
    <source>
        <dbReference type="EMBL" id="WTR75856.1"/>
    </source>
</evidence>
<dbReference type="SMART" id="SM00470">
    <property type="entry name" value="ParB"/>
    <property type="match status" value="1"/>
</dbReference>
<dbReference type="NCBIfam" id="TIGR00180">
    <property type="entry name" value="parB_part"/>
    <property type="match status" value="1"/>
</dbReference>
<dbReference type="EMBL" id="CP108189">
    <property type="protein sequence ID" value="WTR75856.1"/>
    <property type="molecule type" value="Genomic_DNA"/>
</dbReference>
<accession>A0ABZ1LMU5</accession>
<evidence type="ECO:0000256" key="1">
    <source>
        <dbReference type="ARBA" id="ARBA00006295"/>
    </source>
</evidence>
<comment type="similarity">
    <text evidence="1">Belongs to the ParB family.</text>
</comment>
<evidence type="ECO:0000256" key="2">
    <source>
        <dbReference type="ARBA" id="ARBA00022829"/>
    </source>
</evidence>
<dbReference type="Pfam" id="PF17762">
    <property type="entry name" value="HTH_ParB"/>
    <property type="match status" value="1"/>
</dbReference>
<evidence type="ECO:0000259" key="4">
    <source>
        <dbReference type="SMART" id="SM00470"/>
    </source>
</evidence>
<evidence type="ECO:0000256" key="3">
    <source>
        <dbReference type="SAM" id="MobiDB-lite"/>
    </source>
</evidence>
<protein>
    <submittedName>
        <fullName evidence="5">ParB/RepB/Spo0J family partition protein</fullName>
    </submittedName>
</protein>
<keyword evidence="2" id="KW-0159">Chromosome partition</keyword>
<sequence>MSKADMLGGSATFDAVTQPMSSRAAAFARFSGQETVSDDNRAATPAGGLRLPVAKLAHNPENPREELHDIEDLADSLVARGLIQPVAVVTRAAFLSAHPNHEQSISDAEYVVVDGNRRLAAAKMAGLDEVPAHLDDSFATDAEVLLENALVAAIHNHDLEPIEQAKVLQTLVEKYGSQRQVAKALNKSSGWVTQRMALLKLTPELQQAVEDKTLPVEVARQVGQLPQQQQHGAAQEALAARAEVKKRRKSQPAPPSAYGVSAPETSDGVTPDPARAEPPARTAPAGAYAVSTPQPAAVKESKESDAAAGIAASSGTELGLWSDGKTAMEQALAHMDVEQRTRFLHRYVELAGSTDVLVADFARGLPVSGRLKLATILEETSQRLRQQQ</sequence>
<dbReference type="InterPro" id="IPR004437">
    <property type="entry name" value="ParB/RepB/Spo0J"/>
</dbReference>
<feature type="compositionally biased region" description="Low complexity" evidence="3">
    <location>
        <begin position="270"/>
        <end position="285"/>
    </location>
</feature>
<dbReference type="InterPro" id="IPR050336">
    <property type="entry name" value="Chromosome_partition/occlusion"/>
</dbReference>
<reference evidence="5 6" key="1">
    <citation type="submission" date="2022-10" db="EMBL/GenBank/DDBJ databases">
        <title>The complete genomes of actinobacterial strains from the NBC collection.</title>
        <authorList>
            <person name="Joergensen T.S."/>
            <person name="Alvarez Arevalo M."/>
            <person name="Sterndorff E.B."/>
            <person name="Faurdal D."/>
            <person name="Vuksanovic O."/>
            <person name="Mourched A.-S."/>
            <person name="Charusanti P."/>
            <person name="Shaw S."/>
            <person name="Blin K."/>
            <person name="Weber T."/>
        </authorList>
    </citation>
    <scope>NUCLEOTIDE SEQUENCE [LARGE SCALE GENOMIC DNA]</scope>
    <source>
        <strain evidence="5 6">NBC_00123</strain>
        <plasmid evidence="5 6">unnamed1</plasmid>
    </source>
</reference>
<name>A0ABZ1LMU5_9ACTN</name>
<proteinExistence type="inferred from homology"/>
<evidence type="ECO:0000313" key="6">
    <source>
        <dbReference type="Proteomes" id="UP001622594"/>
    </source>
</evidence>
<dbReference type="Pfam" id="PF02195">
    <property type="entry name" value="ParB_N"/>
    <property type="match status" value="1"/>
</dbReference>
<dbReference type="RefSeq" id="WP_331717829.1">
    <property type="nucleotide sequence ID" value="NZ_CP108189.1"/>
</dbReference>
<dbReference type="InterPro" id="IPR003115">
    <property type="entry name" value="ParB_N"/>
</dbReference>
<geneLocation type="plasmid" evidence="5 6">
    <name>unnamed1</name>
</geneLocation>
<feature type="compositionally biased region" description="Low complexity" evidence="3">
    <location>
        <begin position="225"/>
        <end position="241"/>
    </location>
</feature>
<dbReference type="PANTHER" id="PTHR33375:SF1">
    <property type="entry name" value="CHROMOSOME-PARTITIONING PROTEIN PARB-RELATED"/>
    <property type="match status" value="1"/>
</dbReference>
<feature type="domain" description="ParB-like N-terminal" evidence="4">
    <location>
        <begin position="49"/>
        <end position="154"/>
    </location>
</feature>
<feature type="region of interest" description="Disordered" evidence="3">
    <location>
        <begin position="225"/>
        <end position="294"/>
    </location>
</feature>
<keyword evidence="5" id="KW-0614">Plasmid</keyword>
<dbReference type="Gene3D" id="3.90.1530.30">
    <property type="match status" value="1"/>
</dbReference>
<dbReference type="PANTHER" id="PTHR33375">
    <property type="entry name" value="CHROMOSOME-PARTITIONING PROTEIN PARB-RELATED"/>
    <property type="match status" value="1"/>
</dbReference>
<gene>
    <name evidence="5" type="ORF">OG814_42120</name>
</gene>
<dbReference type="InterPro" id="IPR041468">
    <property type="entry name" value="HTH_ParB/Spo0J"/>
</dbReference>
<dbReference type="Proteomes" id="UP001622594">
    <property type="component" value="Plasmid unnamed1"/>
</dbReference>
<dbReference type="SUPFAM" id="SSF109709">
    <property type="entry name" value="KorB DNA-binding domain-like"/>
    <property type="match status" value="1"/>
</dbReference>
<keyword evidence="6" id="KW-1185">Reference proteome</keyword>
<dbReference type="Gene3D" id="1.10.10.2830">
    <property type="match status" value="1"/>
</dbReference>
<organism evidence="5 6">
    <name type="scientific">Streptomyces zaomyceticus</name>
    <dbReference type="NCBI Taxonomy" id="68286"/>
    <lineage>
        <taxon>Bacteria</taxon>
        <taxon>Bacillati</taxon>
        <taxon>Actinomycetota</taxon>
        <taxon>Actinomycetes</taxon>
        <taxon>Kitasatosporales</taxon>
        <taxon>Streptomycetaceae</taxon>
        <taxon>Streptomyces</taxon>
    </lineage>
</organism>
<dbReference type="InterPro" id="IPR036086">
    <property type="entry name" value="ParB/Sulfiredoxin_sf"/>
</dbReference>